<sequence length="91" mass="10746">MVRITFDQKKRLRTLAERGLDFADAATVFAGRHTVLLDDRFPYGEDRYISAGMLRDRMVVIVWTPRGEARHVISMRYCHAKEEARWRRHLG</sequence>
<comment type="caution">
    <text evidence="1">The sequence shown here is derived from an EMBL/GenBank/DDBJ whole genome shotgun (WGS) entry which is preliminary data.</text>
</comment>
<gene>
    <name evidence="1" type="ORF">RHODGE_RHODGE_04885</name>
</gene>
<evidence type="ECO:0000313" key="1">
    <source>
        <dbReference type="EMBL" id="VCU11671.1"/>
    </source>
</evidence>
<accession>A0A327JZZ3</accession>
<dbReference type="InterPro" id="IPR007460">
    <property type="entry name" value="BrnT_toxin"/>
</dbReference>
<name>A0A327JZZ3_9BRAD</name>
<evidence type="ECO:0008006" key="3">
    <source>
        <dbReference type="Google" id="ProtNLM"/>
    </source>
</evidence>
<organism evidence="1 2">
    <name type="scientific">Rhodoplanes serenus</name>
    <dbReference type="NCBI Taxonomy" id="200615"/>
    <lineage>
        <taxon>Bacteria</taxon>
        <taxon>Pseudomonadati</taxon>
        <taxon>Pseudomonadota</taxon>
        <taxon>Alphaproteobacteria</taxon>
        <taxon>Hyphomicrobiales</taxon>
        <taxon>Nitrobacteraceae</taxon>
        <taxon>Rhodoplanes</taxon>
    </lineage>
</organism>
<dbReference type="Pfam" id="PF04365">
    <property type="entry name" value="BrnT_toxin"/>
    <property type="match status" value="1"/>
</dbReference>
<reference evidence="2" key="1">
    <citation type="submission" date="2018-10" db="EMBL/GenBank/DDBJ databases">
        <authorList>
            <person name="Peiro R."/>
            <person name="Begona"/>
            <person name="Cbmso G."/>
            <person name="Lopez M."/>
            <person name="Gonzalez S."/>
            <person name="Sacristan E."/>
            <person name="Castillo E."/>
        </authorList>
    </citation>
    <scope>NUCLEOTIDE SEQUENCE [LARGE SCALE GENOMIC DNA]</scope>
</reference>
<dbReference type="EMBL" id="UWOC01000208">
    <property type="protein sequence ID" value="VCU11671.1"/>
    <property type="molecule type" value="Genomic_DNA"/>
</dbReference>
<dbReference type="AlphaFoldDB" id="A0A327JZZ3"/>
<dbReference type="InterPro" id="IPR038573">
    <property type="entry name" value="BrnT_sf"/>
</dbReference>
<dbReference type="OrthoDB" id="839663at2"/>
<evidence type="ECO:0000313" key="2">
    <source>
        <dbReference type="Proteomes" id="UP000289200"/>
    </source>
</evidence>
<keyword evidence="2" id="KW-1185">Reference proteome</keyword>
<dbReference type="Proteomes" id="UP000289200">
    <property type="component" value="Unassembled WGS sequence"/>
</dbReference>
<dbReference type="Gene3D" id="3.10.450.530">
    <property type="entry name" value="Ribonuclease toxin, BrnT, of type II toxin-antitoxin system"/>
    <property type="match status" value="1"/>
</dbReference>
<dbReference type="RefSeq" id="WP_111386517.1">
    <property type="nucleotide sequence ID" value="NZ_NPEW01000175.1"/>
</dbReference>
<proteinExistence type="predicted"/>
<protein>
    <recommendedName>
        <fullName evidence="3">BrnT family toxin</fullName>
    </recommendedName>
</protein>